<dbReference type="PANTHER" id="PTHR43081:SF1">
    <property type="entry name" value="ADENYLATE CYCLASE, TERMINAL-DIFFERENTIATION SPECIFIC"/>
    <property type="match status" value="1"/>
</dbReference>
<feature type="domain" description="Guanylate cyclase" evidence="3">
    <location>
        <begin position="335"/>
        <end position="467"/>
    </location>
</feature>
<sequence>MMLRKLRVFSRLLEVDSPMILAFLRTHHDRVVAMLYERIRQTTAVEAHIASPTLRDNIARGATAFLDALEADDPGAIDRFLAELIGPRTVEAFPLAVLHRTFTVFGELLPPLLRECYGDDTARILEDLQHLHLLIATILHKLVEQYETRSKALVRQQHEQVQAYSRQLEAQLVQVGEEFQTLQDFNESILQSMTSGLLVADKTTHRILKVNRAMERLSGFAAAEIVGRTVEAVFAGWEGLPIEECAEEVERQGRITLRKHRLRSARGDEHYRSIHGEVFYNQRGAKQGVLVLVDDISETEILRDTFRRFLSQQVMDEILADADLRSLRSARREMTVLFADIRNFTSFAEQHTPEQVVDILNEYFEVMVERLFAHQGTLDKFLGDGLLALFGAPLVQVDHPQRAVQAALEMQDAVVALNHRRQQQAQPTLAIGIGINTGEVIVGNIGSEERMEYTVVGDMVNVAQRLQAQAQGGDILIGTTTLAHVQPLVTVHETMEAQVKGRRQPVRAHRIGPREGISRRVLRRAQE</sequence>
<dbReference type="NCBIfam" id="TIGR00229">
    <property type="entry name" value="sensory_box"/>
    <property type="match status" value="1"/>
</dbReference>
<dbReference type="PROSITE" id="PS50112">
    <property type="entry name" value="PAS"/>
    <property type="match status" value="1"/>
</dbReference>
<evidence type="ECO:0000256" key="1">
    <source>
        <dbReference type="SAM" id="MobiDB-lite"/>
    </source>
</evidence>
<dbReference type="PROSITE" id="PS50125">
    <property type="entry name" value="GUANYLATE_CYCLASE_2"/>
    <property type="match status" value="1"/>
</dbReference>
<dbReference type="EMBL" id="VGLS01000593">
    <property type="protein sequence ID" value="MBM3225493.1"/>
    <property type="molecule type" value="Genomic_DNA"/>
</dbReference>
<dbReference type="GO" id="GO:0006355">
    <property type="term" value="P:regulation of DNA-templated transcription"/>
    <property type="evidence" value="ECO:0007669"/>
    <property type="project" value="InterPro"/>
</dbReference>
<evidence type="ECO:0000313" key="4">
    <source>
        <dbReference type="EMBL" id="MBM3225493.1"/>
    </source>
</evidence>
<dbReference type="GO" id="GO:0035556">
    <property type="term" value="P:intracellular signal transduction"/>
    <property type="evidence" value="ECO:0007669"/>
    <property type="project" value="InterPro"/>
</dbReference>
<dbReference type="GO" id="GO:0004016">
    <property type="term" value="F:adenylate cyclase activity"/>
    <property type="evidence" value="ECO:0007669"/>
    <property type="project" value="UniProtKB-ARBA"/>
</dbReference>
<feature type="compositionally biased region" description="Basic residues" evidence="1">
    <location>
        <begin position="500"/>
        <end position="511"/>
    </location>
</feature>
<name>A0A938B598_UNCTE</name>
<dbReference type="Proteomes" id="UP000712673">
    <property type="component" value="Unassembled WGS sequence"/>
</dbReference>
<dbReference type="SUPFAM" id="SSF55073">
    <property type="entry name" value="Nucleotide cyclase"/>
    <property type="match status" value="1"/>
</dbReference>
<dbReference type="PANTHER" id="PTHR43081">
    <property type="entry name" value="ADENYLATE CYCLASE, TERMINAL-DIFFERENTIATION SPECIFIC-RELATED"/>
    <property type="match status" value="1"/>
</dbReference>
<reference evidence="4" key="1">
    <citation type="submission" date="2019-03" db="EMBL/GenBank/DDBJ databases">
        <title>Lake Tanganyika Metagenome-Assembled Genomes (MAGs).</title>
        <authorList>
            <person name="Tran P."/>
        </authorList>
    </citation>
    <scope>NUCLEOTIDE SEQUENCE</scope>
    <source>
        <strain evidence="4">K_DeepCast_65m_m2_066</strain>
    </source>
</reference>
<dbReference type="InterPro" id="IPR050697">
    <property type="entry name" value="Adenylyl/Guanylyl_Cyclase_3/4"/>
</dbReference>
<dbReference type="Gene3D" id="3.30.450.20">
    <property type="entry name" value="PAS domain"/>
    <property type="match status" value="1"/>
</dbReference>
<protein>
    <submittedName>
        <fullName evidence="4">PAS domain S-box protein</fullName>
    </submittedName>
</protein>
<dbReference type="GO" id="GO:0006171">
    <property type="term" value="P:cAMP biosynthetic process"/>
    <property type="evidence" value="ECO:0007669"/>
    <property type="project" value="TreeGrafter"/>
</dbReference>
<comment type="caution">
    <text evidence="4">The sequence shown here is derived from an EMBL/GenBank/DDBJ whole genome shotgun (WGS) entry which is preliminary data.</text>
</comment>
<evidence type="ECO:0000259" key="3">
    <source>
        <dbReference type="PROSITE" id="PS50125"/>
    </source>
</evidence>
<dbReference type="InterPro" id="IPR029787">
    <property type="entry name" value="Nucleotide_cyclase"/>
</dbReference>
<dbReference type="InterPro" id="IPR013767">
    <property type="entry name" value="PAS_fold"/>
</dbReference>
<organism evidence="4 5">
    <name type="scientific">Tectimicrobiota bacterium</name>
    <dbReference type="NCBI Taxonomy" id="2528274"/>
    <lineage>
        <taxon>Bacteria</taxon>
        <taxon>Pseudomonadati</taxon>
        <taxon>Nitrospinota/Tectimicrobiota group</taxon>
        <taxon>Candidatus Tectimicrobiota</taxon>
    </lineage>
</organism>
<dbReference type="CDD" id="cd00130">
    <property type="entry name" value="PAS"/>
    <property type="match status" value="1"/>
</dbReference>
<gene>
    <name evidence="4" type="ORF">FJZ47_17065</name>
</gene>
<feature type="region of interest" description="Disordered" evidence="1">
    <location>
        <begin position="500"/>
        <end position="527"/>
    </location>
</feature>
<dbReference type="InterPro" id="IPR001054">
    <property type="entry name" value="A/G_cyclase"/>
</dbReference>
<proteinExistence type="predicted"/>
<dbReference type="SMART" id="SM00091">
    <property type="entry name" value="PAS"/>
    <property type="match status" value="1"/>
</dbReference>
<feature type="compositionally biased region" description="Basic and acidic residues" evidence="1">
    <location>
        <begin position="512"/>
        <end position="527"/>
    </location>
</feature>
<evidence type="ECO:0000313" key="5">
    <source>
        <dbReference type="Proteomes" id="UP000712673"/>
    </source>
</evidence>
<dbReference type="CDD" id="cd07302">
    <property type="entry name" value="CHD"/>
    <property type="match status" value="1"/>
</dbReference>
<dbReference type="Pfam" id="PF00989">
    <property type="entry name" value="PAS"/>
    <property type="match status" value="1"/>
</dbReference>
<feature type="domain" description="PAS" evidence="2">
    <location>
        <begin position="182"/>
        <end position="229"/>
    </location>
</feature>
<dbReference type="SMART" id="SM00044">
    <property type="entry name" value="CYCc"/>
    <property type="match status" value="1"/>
</dbReference>
<dbReference type="Gene3D" id="3.30.70.1230">
    <property type="entry name" value="Nucleotide cyclase"/>
    <property type="match status" value="1"/>
</dbReference>
<dbReference type="Pfam" id="PF00211">
    <property type="entry name" value="Guanylate_cyc"/>
    <property type="match status" value="1"/>
</dbReference>
<evidence type="ECO:0000259" key="2">
    <source>
        <dbReference type="PROSITE" id="PS50112"/>
    </source>
</evidence>
<dbReference type="InterPro" id="IPR035965">
    <property type="entry name" value="PAS-like_dom_sf"/>
</dbReference>
<accession>A0A938B598</accession>
<dbReference type="InterPro" id="IPR000014">
    <property type="entry name" value="PAS"/>
</dbReference>
<dbReference type="SUPFAM" id="SSF55785">
    <property type="entry name" value="PYP-like sensor domain (PAS domain)"/>
    <property type="match status" value="1"/>
</dbReference>
<dbReference type="AlphaFoldDB" id="A0A938B598"/>